<evidence type="ECO:0000256" key="7">
    <source>
        <dbReference type="ARBA" id="ARBA00022840"/>
    </source>
</evidence>
<dbReference type="InterPro" id="IPR027417">
    <property type="entry name" value="P-loop_NTPase"/>
</dbReference>
<evidence type="ECO:0000256" key="2">
    <source>
        <dbReference type="ARBA" id="ARBA00008010"/>
    </source>
</evidence>
<dbReference type="Gene3D" id="3.30.1640.10">
    <property type="entry name" value="mini-chromosome maintenance (MCM) complex, chain A, domain 1"/>
    <property type="match status" value="1"/>
</dbReference>
<dbReference type="SMART" id="SM00350">
    <property type="entry name" value="MCM"/>
    <property type="match status" value="1"/>
</dbReference>
<dbReference type="Gene3D" id="3.40.50.300">
    <property type="entry name" value="P-loop containing nucleotide triphosphate hydrolases"/>
    <property type="match status" value="1"/>
</dbReference>
<feature type="domain" description="MCM C-terminal AAA(+) ATPase" evidence="13">
    <location>
        <begin position="396"/>
        <end position="601"/>
    </location>
</feature>
<evidence type="ECO:0000259" key="13">
    <source>
        <dbReference type="PROSITE" id="PS50051"/>
    </source>
</evidence>
<dbReference type="InterPro" id="IPR008047">
    <property type="entry name" value="MCM_4"/>
</dbReference>
<dbReference type="PROSITE" id="PS50051">
    <property type="entry name" value="MCM_2"/>
    <property type="match status" value="1"/>
</dbReference>
<evidence type="ECO:0000313" key="15">
    <source>
        <dbReference type="Proteomes" id="UP000284403"/>
    </source>
</evidence>
<dbReference type="SUPFAM" id="SSF50249">
    <property type="entry name" value="Nucleic acid-binding proteins"/>
    <property type="match status" value="1"/>
</dbReference>
<dbReference type="Pfam" id="PF00493">
    <property type="entry name" value="MCM"/>
    <property type="match status" value="1"/>
</dbReference>
<feature type="compositionally biased region" description="Low complexity" evidence="12">
    <location>
        <begin position="358"/>
        <end position="369"/>
    </location>
</feature>
<keyword evidence="3 11" id="KW-0235">DNA replication</keyword>
<name>A0A422P475_9TRYP</name>
<dbReference type="GO" id="GO:0017116">
    <property type="term" value="F:single-stranded DNA helicase activity"/>
    <property type="evidence" value="ECO:0007669"/>
    <property type="project" value="TreeGrafter"/>
</dbReference>
<dbReference type="RefSeq" id="XP_029226568.1">
    <property type="nucleotide sequence ID" value="XM_029373348.1"/>
</dbReference>
<evidence type="ECO:0000313" key="14">
    <source>
        <dbReference type="EMBL" id="RNF12518.1"/>
    </source>
</evidence>
<feature type="compositionally biased region" description="Low complexity" evidence="12">
    <location>
        <begin position="21"/>
        <end position="39"/>
    </location>
</feature>
<evidence type="ECO:0000256" key="12">
    <source>
        <dbReference type="SAM" id="MobiDB-lite"/>
    </source>
</evidence>
<evidence type="ECO:0000256" key="8">
    <source>
        <dbReference type="ARBA" id="ARBA00023125"/>
    </source>
</evidence>
<dbReference type="GO" id="GO:0042555">
    <property type="term" value="C:MCM complex"/>
    <property type="evidence" value="ECO:0007669"/>
    <property type="project" value="UniProtKB-UniRule"/>
</dbReference>
<dbReference type="GO" id="GO:0005634">
    <property type="term" value="C:nucleus"/>
    <property type="evidence" value="ECO:0007669"/>
    <property type="project" value="UniProtKB-SubCell"/>
</dbReference>
<evidence type="ECO:0000256" key="6">
    <source>
        <dbReference type="ARBA" id="ARBA00022806"/>
    </source>
</evidence>
<evidence type="ECO:0000256" key="5">
    <source>
        <dbReference type="ARBA" id="ARBA00022801"/>
    </source>
</evidence>
<keyword evidence="4 10" id="KW-0547">Nucleotide-binding</keyword>
<dbReference type="Proteomes" id="UP000284403">
    <property type="component" value="Unassembled WGS sequence"/>
</dbReference>
<dbReference type="PRINTS" id="PR01660">
    <property type="entry name" value="MCMPROTEIN4"/>
</dbReference>
<keyword evidence="15" id="KW-1185">Reference proteome</keyword>
<feature type="region of interest" description="Disordered" evidence="12">
    <location>
        <begin position="611"/>
        <end position="672"/>
    </location>
</feature>
<keyword evidence="5 11" id="KW-0378">Hydrolase</keyword>
<dbReference type="InterPro" id="IPR031327">
    <property type="entry name" value="MCM"/>
</dbReference>
<comment type="subunit">
    <text evidence="11">Component of the MCM2-7 complex.</text>
</comment>
<dbReference type="PANTHER" id="PTHR11630">
    <property type="entry name" value="DNA REPLICATION LICENSING FACTOR MCM FAMILY MEMBER"/>
    <property type="match status" value="1"/>
</dbReference>
<dbReference type="GO" id="GO:0005524">
    <property type="term" value="F:ATP binding"/>
    <property type="evidence" value="ECO:0007669"/>
    <property type="project" value="UniProtKB-UniRule"/>
</dbReference>
<sequence>MNRDPLVELTPLRPSMRHEASQSTSHAAAAADEAGSDAAAPPPLSASFARREDLSYIWGTDIAVETFRDEFQHFLETFEVHVDGGGGGLREGSGTGVSPGLGHRGVGTRKYFLQELLRLRLQNRSVLEVDMQLLARVCPRLCQQVVSHPMECLQMMGNVAEDVCQRLAAAFAEVPLSDDFVLRVAPKNLPGTVSLRGLGPQHLEQLIALQGMVVRVSKIIPEIRVAFFQCWHCQHVRRSVVDRGRIFEPTRCDHCGRHYSYRIHHNLSLFEDKQLVRLQEAPEHLTDGETPVTISVAVYGDSVDVVVPGDRVVVTGIYRAAPVRLNSNTRIIRSIFATHVDAVHIEHRRAGRNSWKAQQPQPQQTTSSGGDEGQSENPAEAARRDVFRRIASRPDIYSILLNSFARTIWGHEEVKRGILAQLFGGTRKELKSGTFRAEINVILCGDPGVAKSQLLSQVHEIAPRGVYTSGKGSSSVGLTAFVVQNQETGELVLEPGALVLSDRGLCCIDEFDKMNEATRSVLHEVMEQQTLSIAKAGIIAQLNARTSVLAAANPKESQWNVNLNVVENLQIEPTLLSRFDLIFLLLDRHDPTEDRRLASHVLALFMEPDAGSRRGANTATASGSNNGLHHNMRSAAAPSGGNDPVNEAEEEEEAAAETGENGNAPPRGLPMGTAATVLEHEGEVFLEGTEDAPYMPPRVLSQYIALARETVHPRLTEASHKQLAASYVEMRRARGGSRTVSATLRQLESMIRLAEARCKMRFGAEVTVEDVKDAKWLISAALKEAATDPQTGLINLDMFSAPDPTRQTVEGSMLRLEHVIDRRYLAAGRTSATVNELRQALNESLGGGIRPLAIAQFMELLALMAGGEHVKSFTATSVTFADKGPS</sequence>
<keyword evidence="7 10" id="KW-0067">ATP-binding</keyword>
<accession>A0A422P475</accession>
<comment type="function">
    <text evidence="11">Acts as component of the MCM2-7 complex (MCM complex) which is the replicative helicase essential for 'once per cell cycle' DNA replication initiation and elongation in eukaryotic cells. The active ATPase sites in the MCM2-7 ring are formed through the interaction surfaces of two neighboring subunits such that a critical structure of a conserved arginine finger motif is provided in trans relative to the ATP-binding site of the Walker A box of the adjacent subunit. The six ATPase active sites, however, are likely to contribute differentially to the complex helicase activity.</text>
</comment>
<comment type="subcellular location">
    <subcellularLocation>
        <location evidence="1">Nucleus</location>
    </subcellularLocation>
</comment>
<dbReference type="GO" id="GO:0016887">
    <property type="term" value="F:ATP hydrolysis activity"/>
    <property type="evidence" value="ECO:0007669"/>
    <property type="project" value="RHEA"/>
</dbReference>
<dbReference type="Pfam" id="PF17855">
    <property type="entry name" value="MCM_lid"/>
    <property type="match status" value="1"/>
</dbReference>
<evidence type="ECO:0000256" key="11">
    <source>
        <dbReference type="RuleBase" id="RU368062"/>
    </source>
</evidence>
<dbReference type="GO" id="GO:0003697">
    <property type="term" value="F:single-stranded DNA binding"/>
    <property type="evidence" value="ECO:0007669"/>
    <property type="project" value="TreeGrafter"/>
</dbReference>
<dbReference type="EC" id="3.6.4.12" evidence="11"/>
<dbReference type="GO" id="GO:0000727">
    <property type="term" value="P:double-strand break repair via break-induced replication"/>
    <property type="evidence" value="ECO:0007669"/>
    <property type="project" value="TreeGrafter"/>
</dbReference>
<comment type="catalytic activity">
    <reaction evidence="11">
        <text>ATP + H2O = ADP + phosphate + H(+)</text>
        <dbReference type="Rhea" id="RHEA:13065"/>
        <dbReference type="ChEBI" id="CHEBI:15377"/>
        <dbReference type="ChEBI" id="CHEBI:15378"/>
        <dbReference type="ChEBI" id="CHEBI:30616"/>
        <dbReference type="ChEBI" id="CHEBI:43474"/>
        <dbReference type="ChEBI" id="CHEBI:456216"/>
        <dbReference type="EC" id="3.6.4.12"/>
    </reaction>
</comment>
<evidence type="ECO:0000256" key="1">
    <source>
        <dbReference type="ARBA" id="ARBA00004123"/>
    </source>
</evidence>
<evidence type="ECO:0000256" key="9">
    <source>
        <dbReference type="ARBA" id="ARBA00023242"/>
    </source>
</evidence>
<dbReference type="Gene3D" id="2.40.50.140">
    <property type="entry name" value="Nucleic acid-binding proteins"/>
    <property type="match status" value="1"/>
</dbReference>
<keyword evidence="8 10" id="KW-0238">DNA-binding</keyword>
<keyword evidence="6 11" id="KW-0347">Helicase</keyword>
<proteinExistence type="inferred from homology"/>
<evidence type="ECO:0000256" key="4">
    <source>
        <dbReference type="ARBA" id="ARBA00022741"/>
    </source>
</evidence>
<dbReference type="GeneID" id="40320082"/>
<keyword evidence="9 11" id="KW-0539">Nucleus</keyword>
<dbReference type="SUPFAM" id="SSF52540">
    <property type="entry name" value="P-loop containing nucleoside triphosphate hydrolases"/>
    <property type="match status" value="1"/>
</dbReference>
<feature type="compositionally biased region" description="Acidic residues" evidence="12">
    <location>
        <begin position="646"/>
        <end position="655"/>
    </location>
</feature>
<dbReference type="PANTHER" id="PTHR11630:SF66">
    <property type="entry name" value="DNA REPLICATION LICENSING FACTOR MCM4"/>
    <property type="match status" value="1"/>
</dbReference>
<dbReference type="Pfam" id="PF17207">
    <property type="entry name" value="MCM_OB"/>
    <property type="match status" value="1"/>
</dbReference>
<feature type="compositionally biased region" description="Polar residues" evidence="12">
    <location>
        <begin position="615"/>
        <end position="628"/>
    </location>
</feature>
<feature type="region of interest" description="Disordered" evidence="12">
    <location>
        <begin position="349"/>
        <end position="381"/>
    </location>
</feature>
<gene>
    <name evidence="14" type="ORF">Tco025E_06471</name>
</gene>
<organism evidence="14 15">
    <name type="scientific">Trypanosoma conorhini</name>
    <dbReference type="NCBI Taxonomy" id="83891"/>
    <lineage>
        <taxon>Eukaryota</taxon>
        <taxon>Discoba</taxon>
        <taxon>Euglenozoa</taxon>
        <taxon>Kinetoplastea</taxon>
        <taxon>Metakinetoplastina</taxon>
        <taxon>Trypanosomatida</taxon>
        <taxon>Trypanosomatidae</taxon>
        <taxon>Trypanosoma</taxon>
    </lineage>
</organism>
<evidence type="ECO:0000256" key="3">
    <source>
        <dbReference type="ARBA" id="ARBA00022705"/>
    </source>
</evidence>
<dbReference type="InterPro" id="IPR027925">
    <property type="entry name" value="MCM_N"/>
</dbReference>
<comment type="similarity">
    <text evidence="2 10">Belongs to the MCM family.</text>
</comment>
<dbReference type="Gene3D" id="2.20.28.10">
    <property type="match status" value="1"/>
</dbReference>
<reference evidence="14 15" key="1">
    <citation type="journal article" date="2018" name="BMC Genomics">
        <title>Genomic comparison of Trypanosoma conorhini and Trypanosoma rangeli to Trypanosoma cruzi strains of high and low virulence.</title>
        <authorList>
            <person name="Bradwell K.R."/>
            <person name="Koparde V.N."/>
            <person name="Matveyev A.V."/>
            <person name="Serrano M.G."/>
            <person name="Alves J.M."/>
            <person name="Parikh H."/>
            <person name="Huang B."/>
            <person name="Lee V."/>
            <person name="Espinosa-Alvarez O."/>
            <person name="Ortiz P.A."/>
            <person name="Costa-Martins A.G."/>
            <person name="Teixeira M.M."/>
            <person name="Buck G.A."/>
        </authorList>
    </citation>
    <scope>NUCLEOTIDE SEQUENCE [LARGE SCALE GENOMIC DNA]</scope>
    <source>
        <strain evidence="14 15">025E</strain>
    </source>
</reference>
<feature type="region of interest" description="Disordered" evidence="12">
    <location>
        <begin position="1"/>
        <end position="44"/>
    </location>
</feature>
<dbReference type="OrthoDB" id="10251574at2759"/>
<comment type="caution">
    <text evidence="14">The sequence shown here is derived from an EMBL/GenBank/DDBJ whole genome shotgun (WGS) entry which is preliminary data.</text>
</comment>
<dbReference type="InterPro" id="IPR041562">
    <property type="entry name" value="MCM_lid"/>
</dbReference>
<dbReference type="InterPro" id="IPR001208">
    <property type="entry name" value="MCM_dom"/>
</dbReference>
<dbReference type="EMBL" id="MKKU01000437">
    <property type="protein sequence ID" value="RNF12518.1"/>
    <property type="molecule type" value="Genomic_DNA"/>
</dbReference>
<dbReference type="FunFam" id="2.20.28.10:FF:000003">
    <property type="entry name" value="DNA helicase"/>
    <property type="match status" value="1"/>
</dbReference>
<dbReference type="AlphaFoldDB" id="A0A422P475"/>
<dbReference type="InterPro" id="IPR012340">
    <property type="entry name" value="NA-bd_OB-fold"/>
</dbReference>
<protein>
    <recommendedName>
        <fullName evidence="11">DNA replication licensing factor MCM4</fullName>
        <ecNumber evidence="11">3.6.4.12</ecNumber>
    </recommendedName>
</protein>
<dbReference type="PRINTS" id="PR01657">
    <property type="entry name" value="MCMFAMILY"/>
</dbReference>
<dbReference type="GO" id="GO:0006271">
    <property type="term" value="P:DNA strand elongation involved in DNA replication"/>
    <property type="evidence" value="ECO:0007669"/>
    <property type="project" value="TreeGrafter"/>
</dbReference>
<dbReference type="Pfam" id="PF14551">
    <property type="entry name" value="MCM_N"/>
    <property type="match status" value="1"/>
</dbReference>
<dbReference type="GO" id="GO:1902975">
    <property type="term" value="P:mitotic DNA replication initiation"/>
    <property type="evidence" value="ECO:0007669"/>
    <property type="project" value="TreeGrafter"/>
</dbReference>
<evidence type="ECO:0000256" key="10">
    <source>
        <dbReference type="RuleBase" id="RU004070"/>
    </source>
</evidence>
<dbReference type="InterPro" id="IPR033762">
    <property type="entry name" value="MCM_OB"/>
</dbReference>